<evidence type="ECO:0000313" key="2">
    <source>
        <dbReference type="EMBL" id="EDS28495.1"/>
    </source>
</evidence>
<feature type="compositionally biased region" description="Polar residues" evidence="1">
    <location>
        <begin position="128"/>
        <end position="138"/>
    </location>
</feature>
<dbReference type="KEGG" id="cqu:CpipJ_CPIJ018680"/>
<dbReference type="GO" id="GO:0006997">
    <property type="term" value="P:nucleus organization"/>
    <property type="evidence" value="ECO:0007669"/>
    <property type="project" value="TreeGrafter"/>
</dbReference>
<dbReference type="GO" id="GO:0048471">
    <property type="term" value="C:perinuclear region of cytoplasm"/>
    <property type="evidence" value="ECO:0007669"/>
    <property type="project" value="TreeGrafter"/>
</dbReference>
<dbReference type="STRING" id="7176.B0XHM2"/>
<dbReference type="PANTHER" id="PTHR21524">
    <property type="entry name" value="SPECTRIN REPEAT CONTAINING NUCLEAR ENVELOPE PROTEIN 2"/>
    <property type="match status" value="1"/>
</dbReference>
<dbReference type="OrthoDB" id="10041151at2759"/>
<dbReference type="GO" id="GO:0007010">
    <property type="term" value="P:cytoskeleton organization"/>
    <property type="evidence" value="ECO:0007669"/>
    <property type="project" value="TreeGrafter"/>
</dbReference>
<evidence type="ECO:0000313" key="4">
    <source>
        <dbReference type="Proteomes" id="UP000002320"/>
    </source>
</evidence>
<reference evidence="2" key="1">
    <citation type="submission" date="2007-03" db="EMBL/GenBank/DDBJ databases">
        <title>Annotation of Culex pipiens quinquefasciatus.</title>
        <authorList>
            <consortium name="The Broad Institute Genome Sequencing Platform"/>
            <person name="Atkinson P.W."/>
            <person name="Hemingway J."/>
            <person name="Christensen B.M."/>
            <person name="Higgs S."/>
            <person name="Kodira C."/>
            <person name="Hannick L."/>
            <person name="Megy K."/>
            <person name="O'Leary S."/>
            <person name="Pearson M."/>
            <person name="Haas B.J."/>
            <person name="Mauceli E."/>
            <person name="Wortman J.R."/>
            <person name="Lee N.H."/>
            <person name="Guigo R."/>
            <person name="Stanke M."/>
            <person name="Alvarado L."/>
            <person name="Amedeo P."/>
            <person name="Antoine C.H."/>
            <person name="Arensburger P."/>
            <person name="Bidwell S.L."/>
            <person name="Crawford M."/>
            <person name="Camaro F."/>
            <person name="Devon K."/>
            <person name="Engels R."/>
            <person name="Hammond M."/>
            <person name="Howarth C."/>
            <person name="Koehrsen M."/>
            <person name="Lawson D."/>
            <person name="Montgomery P."/>
            <person name="Nene V."/>
            <person name="Nusbaum C."/>
            <person name="Puiu D."/>
            <person name="Romero-Severson J."/>
            <person name="Severson D.W."/>
            <person name="Shumway M."/>
            <person name="Sisk P."/>
            <person name="Stolte C."/>
            <person name="Zeng Q."/>
            <person name="Eisenstadt E."/>
            <person name="Fraser-Liggett C."/>
            <person name="Strausberg R."/>
            <person name="Galagan J."/>
            <person name="Birren B."/>
            <person name="Collins F.H."/>
        </authorList>
    </citation>
    <scope>NUCLEOTIDE SEQUENCE [LARGE SCALE GENOMIC DNA]</scope>
    <source>
        <strain evidence="2">JHB</strain>
    </source>
</reference>
<name>B0XHM2_CULQU</name>
<dbReference type="PANTHER" id="PTHR21524:SF5">
    <property type="entry name" value="SPECTRIN REPEAT CONTAINING NUCLEAR ENVELOPE PROTEIN 2"/>
    <property type="match status" value="1"/>
</dbReference>
<evidence type="ECO:0000256" key="1">
    <source>
        <dbReference type="SAM" id="MobiDB-lite"/>
    </source>
</evidence>
<proteinExistence type="predicted"/>
<reference evidence="3" key="2">
    <citation type="submission" date="2021-02" db="UniProtKB">
        <authorList>
            <consortium name="EnsemblMetazoa"/>
        </authorList>
    </citation>
    <scope>IDENTIFICATION</scope>
    <source>
        <strain evidence="3">JHB</strain>
    </source>
</reference>
<feature type="region of interest" description="Disordered" evidence="1">
    <location>
        <begin position="324"/>
        <end position="350"/>
    </location>
</feature>
<feature type="compositionally biased region" description="Gly residues" evidence="1">
    <location>
        <begin position="416"/>
        <end position="425"/>
    </location>
</feature>
<accession>B0XHM2</accession>
<dbReference type="VEuPathDB" id="VectorBase:CPIJ018680"/>
<dbReference type="EnsemblMetazoa" id="CPIJ018680-RA">
    <property type="protein sequence ID" value="CPIJ018680-PA"/>
    <property type="gene ID" value="CPIJ018680"/>
</dbReference>
<dbReference type="HOGENOM" id="CLU_511175_0_0_1"/>
<feature type="region of interest" description="Disordered" evidence="1">
    <location>
        <begin position="403"/>
        <end position="448"/>
    </location>
</feature>
<dbReference type="eggNOG" id="ENOG502QT75">
    <property type="taxonomic scope" value="Eukaryota"/>
</dbReference>
<dbReference type="GO" id="GO:0019894">
    <property type="term" value="F:kinesin binding"/>
    <property type="evidence" value="ECO:0007669"/>
    <property type="project" value="TreeGrafter"/>
</dbReference>
<evidence type="ECO:0000313" key="3">
    <source>
        <dbReference type="EnsemblMetazoa" id="CPIJ018680-PA"/>
    </source>
</evidence>
<organism>
    <name type="scientific">Culex quinquefasciatus</name>
    <name type="common">Southern house mosquito</name>
    <name type="synonym">Culex pungens</name>
    <dbReference type="NCBI Taxonomy" id="7176"/>
    <lineage>
        <taxon>Eukaryota</taxon>
        <taxon>Metazoa</taxon>
        <taxon>Ecdysozoa</taxon>
        <taxon>Arthropoda</taxon>
        <taxon>Hexapoda</taxon>
        <taxon>Insecta</taxon>
        <taxon>Pterygota</taxon>
        <taxon>Neoptera</taxon>
        <taxon>Endopterygota</taxon>
        <taxon>Diptera</taxon>
        <taxon>Nematocera</taxon>
        <taxon>Culicoidea</taxon>
        <taxon>Culicidae</taxon>
        <taxon>Culicinae</taxon>
        <taxon>Culicini</taxon>
        <taxon>Culex</taxon>
        <taxon>Culex</taxon>
    </lineage>
</organism>
<dbReference type="GO" id="GO:0007097">
    <property type="term" value="P:nuclear migration"/>
    <property type="evidence" value="ECO:0007669"/>
    <property type="project" value="TreeGrafter"/>
</dbReference>
<keyword evidence="4" id="KW-1185">Reference proteome</keyword>
<dbReference type="InParanoid" id="B0XHM2"/>
<feature type="compositionally biased region" description="Polar residues" evidence="1">
    <location>
        <begin position="434"/>
        <end position="443"/>
    </location>
</feature>
<dbReference type="VEuPathDB" id="VectorBase:CQUJHB017052"/>
<dbReference type="EMBL" id="DS233178">
    <property type="protein sequence ID" value="EDS28495.1"/>
    <property type="molecule type" value="Genomic_DNA"/>
</dbReference>
<feature type="region of interest" description="Disordered" evidence="1">
    <location>
        <begin position="113"/>
        <end position="154"/>
    </location>
</feature>
<dbReference type="Proteomes" id="UP000002320">
    <property type="component" value="Unassembled WGS sequence"/>
</dbReference>
<protein>
    <submittedName>
        <fullName evidence="2 3">Uncharacterized protein</fullName>
    </submittedName>
</protein>
<dbReference type="GO" id="GO:0005635">
    <property type="term" value="C:nuclear envelope"/>
    <property type="evidence" value="ECO:0007669"/>
    <property type="project" value="TreeGrafter"/>
</dbReference>
<feature type="compositionally biased region" description="Low complexity" evidence="1">
    <location>
        <begin position="325"/>
        <end position="336"/>
    </location>
</feature>
<gene>
    <name evidence="3" type="primary">6052980</name>
    <name evidence="2" type="ORF">CpipJ_CPIJ018680</name>
</gene>
<sequence length="533" mass="59916">MANLNQNRIRKIESFQSIQQTISVSTTTRRTVQKCHAGVQTDRLNDTIHCWEKLLSWSERRQITTRFQKDIQDLKDGLDELGSKAFDFSSEAHIQLAIDQLKVRSIAQSRCRSRLPGSCPGGVAGRQLDSQSKGQRTQGAPEPASEDAHAERDRPQLGLAAELARKELLDRCAIDSQLEQLDREKNYSKCPDQKCGCCYDCLAELREDCTINRELKDGIGQLYGTWDEAEIRIKNRIENLTSSMMTWKQLEDGLSDFRDILDRDRGKLQGLEGVLQQQQQQQTGSGRSTPAEVANSVREVVKALSEKVEPLFQEHNISIPVNLKLSSSGSLSDSGISDGGGMSDGSLSEREKRLSALKRLVKQLEVSLAPGSEAMQTITKRLEMAEHDLRSLQNTCRKIIMNEKGLGGDGVDGRQGEGVGAGGEGVESDRGESSRNNNDVSVKNKNRKGSESFRIKEERLDYLVRYRAGFREKIRETAGKVQHINRIKSETRIRNHLHLIVYPRWKRKICYTAGASFCNFFITDLTTFPSDWP</sequence>
<dbReference type="AlphaFoldDB" id="B0XHM2"/>